<protein>
    <submittedName>
        <fullName evidence="3">DnaJ-like protein subfamily B member 8 isoform X1</fullName>
    </submittedName>
</protein>
<dbReference type="Proteomes" id="UP000634136">
    <property type="component" value="Unassembled WGS sequence"/>
</dbReference>
<dbReference type="EMBL" id="JAAIUW010000012">
    <property type="protein sequence ID" value="KAF7805431.1"/>
    <property type="molecule type" value="Genomic_DNA"/>
</dbReference>
<evidence type="ECO:0000313" key="4">
    <source>
        <dbReference type="Proteomes" id="UP000634136"/>
    </source>
</evidence>
<dbReference type="PANTHER" id="PTHR43096:SF61">
    <property type="entry name" value="CHAPERONE DNAJ-DOMAIN SUPERFAMILY PROTEIN"/>
    <property type="match status" value="1"/>
</dbReference>
<dbReference type="GO" id="GO:0005737">
    <property type="term" value="C:cytoplasm"/>
    <property type="evidence" value="ECO:0007669"/>
    <property type="project" value="TreeGrafter"/>
</dbReference>
<dbReference type="Pfam" id="PF00226">
    <property type="entry name" value="DnaJ"/>
    <property type="match status" value="1"/>
</dbReference>
<feature type="compositionally biased region" description="Polar residues" evidence="1">
    <location>
        <begin position="215"/>
        <end position="242"/>
    </location>
</feature>
<feature type="domain" description="J" evidence="2">
    <location>
        <begin position="60"/>
        <end position="124"/>
    </location>
</feature>
<accession>A0A834W4H8</accession>
<dbReference type="CDD" id="cd06257">
    <property type="entry name" value="DnaJ"/>
    <property type="match status" value="1"/>
</dbReference>
<gene>
    <name evidence="3" type="ORF">G2W53_037592</name>
</gene>
<sequence>MSLTANYFVCSLRPTLVYHHSVPTCNLSSFSFQSQPSYSRNSKKKTRGVVSLVKASLGYSPYDVLGVSPNATVDEIKKAYRKLALKYHPDVNKEDKAQQKFMRIKNAYNTLLNSTSRRKYDSGYGSSDFSYYSAQRNQRKNSKAEEEFYGLENFFKDLQEEFKNWEANAASQGKPKSLWEELAEIGEEFVEFLEKELNVADSEIDQNNNDKKPQAGNSSQTSGTETPGNGTQNEAVRGNSNTEDNDDDIEATLAQLKKELGL</sequence>
<dbReference type="AlphaFoldDB" id="A0A834W4H8"/>
<name>A0A834W4H8_9FABA</name>
<keyword evidence="4" id="KW-1185">Reference proteome</keyword>
<dbReference type="InterPro" id="IPR018253">
    <property type="entry name" value="DnaJ_domain_CS"/>
</dbReference>
<organism evidence="3 4">
    <name type="scientific">Senna tora</name>
    <dbReference type="NCBI Taxonomy" id="362788"/>
    <lineage>
        <taxon>Eukaryota</taxon>
        <taxon>Viridiplantae</taxon>
        <taxon>Streptophyta</taxon>
        <taxon>Embryophyta</taxon>
        <taxon>Tracheophyta</taxon>
        <taxon>Spermatophyta</taxon>
        <taxon>Magnoliopsida</taxon>
        <taxon>eudicotyledons</taxon>
        <taxon>Gunneridae</taxon>
        <taxon>Pentapetalae</taxon>
        <taxon>rosids</taxon>
        <taxon>fabids</taxon>
        <taxon>Fabales</taxon>
        <taxon>Fabaceae</taxon>
        <taxon>Caesalpinioideae</taxon>
        <taxon>Cassia clade</taxon>
        <taxon>Senna</taxon>
    </lineage>
</organism>
<proteinExistence type="predicted"/>
<dbReference type="SUPFAM" id="SSF46565">
    <property type="entry name" value="Chaperone J-domain"/>
    <property type="match status" value="1"/>
</dbReference>
<evidence type="ECO:0000259" key="2">
    <source>
        <dbReference type="PROSITE" id="PS50076"/>
    </source>
</evidence>
<evidence type="ECO:0000256" key="1">
    <source>
        <dbReference type="SAM" id="MobiDB-lite"/>
    </source>
</evidence>
<dbReference type="GO" id="GO:0051082">
    <property type="term" value="F:unfolded protein binding"/>
    <property type="evidence" value="ECO:0007669"/>
    <property type="project" value="TreeGrafter"/>
</dbReference>
<comment type="caution">
    <text evidence="3">The sequence shown here is derived from an EMBL/GenBank/DDBJ whole genome shotgun (WGS) entry which is preliminary data.</text>
</comment>
<dbReference type="PANTHER" id="PTHR43096">
    <property type="entry name" value="DNAJ HOMOLOG 1, MITOCHONDRIAL-RELATED"/>
    <property type="match status" value="1"/>
</dbReference>
<dbReference type="InterPro" id="IPR001623">
    <property type="entry name" value="DnaJ_domain"/>
</dbReference>
<evidence type="ECO:0000313" key="3">
    <source>
        <dbReference type="EMBL" id="KAF7805431.1"/>
    </source>
</evidence>
<dbReference type="PROSITE" id="PS50076">
    <property type="entry name" value="DNAJ_2"/>
    <property type="match status" value="1"/>
</dbReference>
<dbReference type="InterPro" id="IPR036869">
    <property type="entry name" value="J_dom_sf"/>
</dbReference>
<dbReference type="Gene3D" id="1.10.287.110">
    <property type="entry name" value="DnaJ domain"/>
    <property type="match status" value="1"/>
</dbReference>
<feature type="region of interest" description="Disordered" evidence="1">
    <location>
        <begin position="205"/>
        <end position="249"/>
    </location>
</feature>
<reference evidence="3" key="1">
    <citation type="submission" date="2020-09" db="EMBL/GenBank/DDBJ databases">
        <title>Genome-Enabled Discovery of Anthraquinone Biosynthesis in Senna tora.</title>
        <authorList>
            <person name="Kang S.-H."/>
            <person name="Pandey R.P."/>
            <person name="Lee C.-M."/>
            <person name="Sim J.-S."/>
            <person name="Jeong J.-T."/>
            <person name="Choi B.-S."/>
            <person name="Jung M."/>
            <person name="Ginzburg D."/>
            <person name="Zhao K."/>
            <person name="Won S.Y."/>
            <person name="Oh T.-J."/>
            <person name="Yu Y."/>
            <person name="Kim N.-H."/>
            <person name="Lee O.R."/>
            <person name="Lee T.-H."/>
            <person name="Bashyal P."/>
            <person name="Kim T.-S."/>
            <person name="Lee W.-H."/>
            <person name="Kawkins C."/>
            <person name="Kim C.-K."/>
            <person name="Kim J.S."/>
            <person name="Ahn B.O."/>
            <person name="Rhee S.Y."/>
            <person name="Sohng J.K."/>
        </authorList>
    </citation>
    <scope>NUCLEOTIDE SEQUENCE</scope>
    <source>
        <tissue evidence="3">Leaf</tissue>
    </source>
</reference>
<dbReference type="PRINTS" id="PR00625">
    <property type="entry name" value="JDOMAIN"/>
</dbReference>
<dbReference type="OrthoDB" id="10250354at2759"/>
<dbReference type="SMART" id="SM00271">
    <property type="entry name" value="DnaJ"/>
    <property type="match status" value="1"/>
</dbReference>
<dbReference type="PROSITE" id="PS00636">
    <property type="entry name" value="DNAJ_1"/>
    <property type="match status" value="1"/>
</dbReference>
<dbReference type="GO" id="GO:0042026">
    <property type="term" value="P:protein refolding"/>
    <property type="evidence" value="ECO:0007669"/>
    <property type="project" value="TreeGrafter"/>
</dbReference>